<dbReference type="Pfam" id="PF03259">
    <property type="entry name" value="Robl_LC7"/>
    <property type="match status" value="1"/>
</dbReference>
<comment type="similarity">
    <text evidence="1">Belongs to the GAMAD family.</text>
</comment>
<feature type="non-terminal residue" evidence="3">
    <location>
        <position position="43"/>
    </location>
</feature>
<evidence type="ECO:0000313" key="3">
    <source>
        <dbReference type="EMBL" id="CAF4286877.1"/>
    </source>
</evidence>
<reference evidence="3" key="1">
    <citation type="submission" date="2021-02" db="EMBL/GenBank/DDBJ databases">
        <authorList>
            <person name="Nowell W R."/>
        </authorList>
    </citation>
    <scope>NUCLEOTIDE SEQUENCE</scope>
</reference>
<sequence length="43" mass="5053">TCVRDLDPQNDLTFLRIRTKKQEILVAPDKDYLTIVLQANEQH</sequence>
<dbReference type="AlphaFoldDB" id="A0A820H4E4"/>
<organism evidence="3 4">
    <name type="scientific">Adineta steineri</name>
    <dbReference type="NCBI Taxonomy" id="433720"/>
    <lineage>
        <taxon>Eukaryota</taxon>
        <taxon>Metazoa</taxon>
        <taxon>Spiralia</taxon>
        <taxon>Gnathifera</taxon>
        <taxon>Rotifera</taxon>
        <taxon>Eurotatoria</taxon>
        <taxon>Bdelloidea</taxon>
        <taxon>Adinetida</taxon>
        <taxon>Adinetidae</taxon>
        <taxon>Adineta</taxon>
    </lineage>
</organism>
<evidence type="ECO:0000256" key="1">
    <source>
        <dbReference type="ARBA" id="ARBA00007191"/>
    </source>
</evidence>
<evidence type="ECO:0000259" key="2">
    <source>
        <dbReference type="Pfam" id="PF03259"/>
    </source>
</evidence>
<dbReference type="SUPFAM" id="SSF103196">
    <property type="entry name" value="Roadblock/LC7 domain"/>
    <property type="match status" value="1"/>
</dbReference>
<accession>A0A820H4E4</accession>
<gene>
    <name evidence="3" type="ORF">OXD698_LOCUS45371</name>
</gene>
<dbReference type="Gene3D" id="3.30.450.30">
    <property type="entry name" value="Dynein light chain 2a, cytoplasmic"/>
    <property type="match status" value="1"/>
</dbReference>
<protein>
    <recommendedName>
        <fullName evidence="2">Roadblock/LAMTOR2 domain-containing protein</fullName>
    </recommendedName>
</protein>
<comment type="caution">
    <text evidence="3">The sequence shown here is derived from an EMBL/GenBank/DDBJ whole genome shotgun (WGS) entry which is preliminary data.</text>
</comment>
<dbReference type="Proteomes" id="UP000663844">
    <property type="component" value="Unassembled WGS sequence"/>
</dbReference>
<feature type="domain" description="Roadblock/LAMTOR2" evidence="2">
    <location>
        <begin position="3"/>
        <end position="39"/>
    </location>
</feature>
<dbReference type="EMBL" id="CAJOAZ010014949">
    <property type="protein sequence ID" value="CAF4286877.1"/>
    <property type="molecule type" value="Genomic_DNA"/>
</dbReference>
<dbReference type="InterPro" id="IPR004942">
    <property type="entry name" value="Roadblock/LAMTOR2_dom"/>
</dbReference>
<proteinExistence type="inferred from homology"/>
<dbReference type="PANTHER" id="PTHR10779">
    <property type="entry name" value="DYNEIN LIGHT CHAIN ROADBLOCK"/>
    <property type="match status" value="1"/>
</dbReference>
<evidence type="ECO:0000313" key="4">
    <source>
        <dbReference type="Proteomes" id="UP000663844"/>
    </source>
</evidence>
<name>A0A820H4E4_9BILA</name>